<dbReference type="AlphaFoldDB" id="A0A9N8Q026"/>
<proteinExistence type="predicted"/>
<organism evidence="1 2">
    <name type="scientific">Chrysodeixis includens</name>
    <name type="common">Soybean looper</name>
    <name type="synonym">Pseudoplusia includens</name>
    <dbReference type="NCBI Taxonomy" id="689277"/>
    <lineage>
        <taxon>Eukaryota</taxon>
        <taxon>Metazoa</taxon>
        <taxon>Ecdysozoa</taxon>
        <taxon>Arthropoda</taxon>
        <taxon>Hexapoda</taxon>
        <taxon>Insecta</taxon>
        <taxon>Pterygota</taxon>
        <taxon>Neoptera</taxon>
        <taxon>Endopterygota</taxon>
        <taxon>Lepidoptera</taxon>
        <taxon>Glossata</taxon>
        <taxon>Ditrysia</taxon>
        <taxon>Noctuoidea</taxon>
        <taxon>Noctuidae</taxon>
        <taxon>Plusiinae</taxon>
        <taxon>Chrysodeixis</taxon>
    </lineage>
</organism>
<evidence type="ECO:0000313" key="2">
    <source>
        <dbReference type="Proteomes" id="UP001154114"/>
    </source>
</evidence>
<sequence length="131" mass="14622">MGVQFLTRLLVLPLACPRQRLFWQDLVRHVAHLVGGGALHLGGGALVAAVRRERLRQLDLFRGEVRQLVYCAVFKRLFNAVELGRWLAALPQHAGLRHVVVALRRDVLHGALSPHVVVARPDGLRHACGIW</sequence>
<name>A0A9N8Q026_CHRIL</name>
<reference evidence="1" key="1">
    <citation type="submission" date="2021-12" db="EMBL/GenBank/DDBJ databases">
        <authorList>
            <person name="King R."/>
        </authorList>
    </citation>
    <scope>NUCLEOTIDE SEQUENCE</scope>
</reference>
<accession>A0A9N8Q026</accession>
<dbReference type="Proteomes" id="UP001154114">
    <property type="component" value="Chromosome 25"/>
</dbReference>
<gene>
    <name evidence="1" type="ORF">CINC_LOCUS8158</name>
</gene>
<dbReference type="EMBL" id="LR824028">
    <property type="protein sequence ID" value="CAD0205860.1"/>
    <property type="molecule type" value="Genomic_DNA"/>
</dbReference>
<evidence type="ECO:0000313" key="1">
    <source>
        <dbReference type="EMBL" id="CAD0205860.1"/>
    </source>
</evidence>
<protein>
    <submittedName>
        <fullName evidence="1">Uncharacterized protein</fullName>
    </submittedName>
</protein>
<keyword evidence="2" id="KW-1185">Reference proteome</keyword>